<protein>
    <submittedName>
        <fullName evidence="5">Ankyrin repeat protein</fullName>
    </submittedName>
</protein>
<gene>
    <name evidence="5" type="ORF">M0811_12288</name>
</gene>
<dbReference type="PROSITE" id="PS50097">
    <property type="entry name" value="BTB"/>
    <property type="match status" value="1"/>
</dbReference>
<sequence>MNQENELKKVYEAIKMKNIEFFNSISSLKTTKQFEERNQPFLNFAFEQNSSIQIIKLLIEKETNLNWVDSLGNGCLHSTICNKLDKEIIELLISKGADISLTNRWKEKPLNIALKKNYSNEVILYLIEKEIDDDSKNKQNENTLFLALKNPNISLEIIKSLIEKGIDINSKTNRNETFLHNACLNPNISFEIIKYLISSGIDINAKNQYQETALHIACKNPNISLEIIQLFISSGIDINTKNQYQENILHIILKKINLSKEIIQFLIEKGCEINSENRWNEIPLHIALSNNYPSFEIIELLVEKGSKLNTTNNQTALHYACSNRNISLEIIEYLISKGIDVNSKNKANQTPFELAFKNGLSMKILILLLNYLNIFEIDNKNLTQRMIDLFERFYSISYDLNNFLKSNEFKDFEIKSNDESKFKVHKQFLLIRFNNNPTLFQKFINICKKKSKDIIRFALNFLYTGLIDFDNFNQRFQQLIQEFSSISQKKDSLNSLPFHPFRSFHHSSFLFHFGLQQKNEQKLISNTIEKQIQEEKEEKVNELFKEIGFDSKWIKEKEGRKGILKDLSKLYQQNETKDFTIICEEKEIKVHKLILQIRSELFKGMFELNVNDTSNQVHDYSGKSFETIQELIYFLYHDEFEKEIPKEIFEEFEDLKDFYLLNPKSILDSLLK</sequence>
<dbReference type="SMART" id="SM00225">
    <property type="entry name" value="BTB"/>
    <property type="match status" value="1"/>
</dbReference>
<dbReference type="PANTHER" id="PTHR24188:SF29">
    <property type="entry name" value="GH09064P"/>
    <property type="match status" value="1"/>
</dbReference>
<feature type="repeat" description="ANK" evidence="3">
    <location>
        <begin position="312"/>
        <end position="346"/>
    </location>
</feature>
<dbReference type="InterPro" id="IPR036770">
    <property type="entry name" value="Ankyrin_rpt-contain_sf"/>
</dbReference>
<dbReference type="InterPro" id="IPR011333">
    <property type="entry name" value="SKP1/BTB/POZ_sf"/>
</dbReference>
<keyword evidence="1" id="KW-0677">Repeat</keyword>
<reference evidence="5" key="1">
    <citation type="submission" date="2022-10" db="EMBL/GenBank/DDBJ databases">
        <title>Novel sulphate-reducing endosymbionts in the free-living metamonad Anaeramoeba.</title>
        <authorList>
            <person name="Jerlstrom-Hultqvist J."/>
            <person name="Cepicka I."/>
            <person name="Gallot-Lavallee L."/>
            <person name="Salas-Leiva D."/>
            <person name="Curtis B.A."/>
            <person name="Zahonova K."/>
            <person name="Pipaliya S."/>
            <person name="Dacks J."/>
            <person name="Roger A.J."/>
        </authorList>
    </citation>
    <scope>NUCLEOTIDE SEQUENCE</scope>
    <source>
        <strain evidence="5">BMAN</strain>
    </source>
</reference>
<accession>A0A9Q0LAM0</accession>
<dbReference type="CDD" id="cd18186">
    <property type="entry name" value="BTB_POZ_ZBTB_KLHL-like"/>
    <property type="match status" value="1"/>
</dbReference>
<keyword evidence="2 3" id="KW-0040">ANK repeat</keyword>
<proteinExistence type="predicted"/>
<dbReference type="AlphaFoldDB" id="A0A9Q0LAM0"/>
<dbReference type="PROSITE" id="PS50297">
    <property type="entry name" value="ANK_REP_REGION"/>
    <property type="match status" value="4"/>
</dbReference>
<feature type="domain" description="BTB" evidence="4">
    <location>
        <begin position="577"/>
        <end position="644"/>
    </location>
</feature>
<dbReference type="OrthoDB" id="3491075at2759"/>
<dbReference type="EMBL" id="JAPDFW010000115">
    <property type="protein sequence ID" value="KAJ5068430.1"/>
    <property type="molecule type" value="Genomic_DNA"/>
</dbReference>
<evidence type="ECO:0000259" key="4">
    <source>
        <dbReference type="PROSITE" id="PS50097"/>
    </source>
</evidence>
<dbReference type="Pfam" id="PF12796">
    <property type="entry name" value="Ank_2"/>
    <property type="match status" value="2"/>
</dbReference>
<dbReference type="SUPFAM" id="SSF54695">
    <property type="entry name" value="POZ domain"/>
    <property type="match status" value="1"/>
</dbReference>
<dbReference type="InterPro" id="IPR002110">
    <property type="entry name" value="Ankyrin_rpt"/>
</dbReference>
<comment type="caution">
    <text evidence="5">The sequence shown here is derived from an EMBL/GenBank/DDBJ whole genome shotgun (WGS) entry which is preliminary data.</text>
</comment>
<keyword evidence="6" id="KW-1185">Reference proteome</keyword>
<evidence type="ECO:0000256" key="3">
    <source>
        <dbReference type="PROSITE-ProRule" id="PRU00023"/>
    </source>
</evidence>
<evidence type="ECO:0000313" key="5">
    <source>
        <dbReference type="EMBL" id="KAJ5068430.1"/>
    </source>
</evidence>
<evidence type="ECO:0000256" key="2">
    <source>
        <dbReference type="ARBA" id="ARBA00023043"/>
    </source>
</evidence>
<feature type="repeat" description="ANK" evidence="3">
    <location>
        <begin position="209"/>
        <end position="243"/>
    </location>
</feature>
<dbReference type="Gene3D" id="1.25.40.20">
    <property type="entry name" value="Ankyrin repeat-containing domain"/>
    <property type="match status" value="3"/>
</dbReference>
<evidence type="ECO:0000256" key="1">
    <source>
        <dbReference type="ARBA" id="ARBA00022737"/>
    </source>
</evidence>
<dbReference type="SMART" id="SM00248">
    <property type="entry name" value="ANK"/>
    <property type="match status" value="9"/>
</dbReference>
<name>A0A9Q0LAM0_ANAIG</name>
<dbReference type="SUPFAM" id="SSF48403">
    <property type="entry name" value="Ankyrin repeat"/>
    <property type="match status" value="1"/>
</dbReference>
<feature type="repeat" description="ANK" evidence="3">
    <location>
        <begin position="279"/>
        <end position="313"/>
    </location>
</feature>
<organism evidence="5 6">
    <name type="scientific">Anaeramoeba ignava</name>
    <name type="common">Anaerobic marine amoeba</name>
    <dbReference type="NCBI Taxonomy" id="1746090"/>
    <lineage>
        <taxon>Eukaryota</taxon>
        <taxon>Metamonada</taxon>
        <taxon>Anaeramoebidae</taxon>
        <taxon>Anaeramoeba</taxon>
    </lineage>
</organism>
<dbReference type="PROSITE" id="PS50088">
    <property type="entry name" value="ANK_REPEAT"/>
    <property type="match status" value="5"/>
</dbReference>
<evidence type="ECO:0000313" key="6">
    <source>
        <dbReference type="Proteomes" id="UP001149090"/>
    </source>
</evidence>
<dbReference type="PANTHER" id="PTHR24188">
    <property type="entry name" value="ANKYRIN REPEAT PROTEIN"/>
    <property type="match status" value="1"/>
</dbReference>
<dbReference type="Pfam" id="PF00651">
    <property type="entry name" value="BTB"/>
    <property type="match status" value="1"/>
</dbReference>
<dbReference type="InterPro" id="IPR000210">
    <property type="entry name" value="BTB/POZ_dom"/>
</dbReference>
<dbReference type="Gene3D" id="3.30.710.10">
    <property type="entry name" value="Potassium Channel Kv1.1, Chain A"/>
    <property type="match status" value="2"/>
</dbReference>
<feature type="repeat" description="ANK" evidence="3">
    <location>
        <begin position="139"/>
        <end position="173"/>
    </location>
</feature>
<feature type="repeat" description="ANK" evidence="3">
    <location>
        <begin position="174"/>
        <end position="208"/>
    </location>
</feature>
<dbReference type="Proteomes" id="UP001149090">
    <property type="component" value="Unassembled WGS sequence"/>
</dbReference>